<accession>A0A829GL41</accession>
<evidence type="ECO:0000313" key="1">
    <source>
        <dbReference type="EMBL" id="EPC59341.1"/>
    </source>
</evidence>
<proteinExistence type="predicted"/>
<dbReference type="Proteomes" id="UP000014316">
    <property type="component" value="Unassembled WGS sequence"/>
</dbReference>
<protein>
    <submittedName>
        <fullName evidence="1">Alpha amylase, catalytic domain protein</fullName>
    </submittedName>
</protein>
<comment type="caution">
    <text evidence="1">The sequence shown here is derived from an EMBL/GenBank/DDBJ whole genome shotgun (WGS) entry which is preliminary data.</text>
</comment>
<dbReference type="AlphaFoldDB" id="A0A829GL41"/>
<reference evidence="1 2" key="1">
    <citation type="journal article" date="2013" name="PLoS ONE">
        <title>Lactobacillus paracasei comparative genomics: towards species pan-genome definition and exploitation of diversity.</title>
        <authorList>
            <person name="Smokvina T."/>
            <person name="Wels M."/>
            <person name="Polka J."/>
            <person name="Chervaux C."/>
            <person name="Brisse S."/>
            <person name="Boekhorst J."/>
            <person name="van Hylckama Vlieg J.E."/>
            <person name="Siezen R.J."/>
        </authorList>
    </citation>
    <scope>NUCLEOTIDE SEQUENCE [LARGE SCALE GENOMIC DNA]</scope>
    <source>
        <strain evidence="1 2">Lpp123</strain>
    </source>
</reference>
<feature type="non-terminal residue" evidence="1">
    <location>
        <position position="1"/>
    </location>
</feature>
<organism evidence="1 2">
    <name type="scientific">Lacticaseibacillus paracasei subsp. paracasei Lpp123</name>
    <dbReference type="NCBI Taxonomy" id="1256201"/>
    <lineage>
        <taxon>Bacteria</taxon>
        <taxon>Bacillati</taxon>
        <taxon>Bacillota</taxon>
        <taxon>Bacilli</taxon>
        <taxon>Lactobacillales</taxon>
        <taxon>Lactobacillaceae</taxon>
        <taxon>Lacticaseibacillus</taxon>
    </lineage>
</organism>
<name>A0A829GL41_LACPA</name>
<sequence>DIYQIALQTRIDQPALAAGAAFFPFTFEDSFGFVRQNDTQTLVVLANPTGSPQVLQDPHAELVPKSLRALLPVGTMVPAGGVIWQQI</sequence>
<gene>
    <name evidence="1" type="ORF">Lpp123_00490</name>
</gene>
<evidence type="ECO:0000313" key="2">
    <source>
        <dbReference type="Proteomes" id="UP000014316"/>
    </source>
</evidence>
<dbReference type="EMBL" id="ANJW01000030">
    <property type="protein sequence ID" value="EPC59341.1"/>
    <property type="molecule type" value="Genomic_DNA"/>
</dbReference>